<dbReference type="Gene3D" id="1.25.10.10">
    <property type="entry name" value="Leucine-rich Repeat Variant"/>
    <property type="match status" value="4"/>
</dbReference>
<evidence type="ECO:0000256" key="1">
    <source>
        <dbReference type="ARBA" id="ARBA00004123"/>
    </source>
</evidence>
<organism evidence="10 11">
    <name type="scientific">Zygotorulaspora mrakii</name>
    <name type="common">Zygosaccharomyces mrakii</name>
    <dbReference type="NCBI Taxonomy" id="42260"/>
    <lineage>
        <taxon>Eukaryota</taxon>
        <taxon>Fungi</taxon>
        <taxon>Dikarya</taxon>
        <taxon>Ascomycota</taxon>
        <taxon>Saccharomycotina</taxon>
        <taxon>Saccharomycetes</taxon>
        <taxon>Saccharomycetales</taxon>
        <taxon>Saccharomycetaceae</taxon>
        <taxon>Zygotorulaspora</taxon>
    </lineage>
</organism>
<sequence length="962" mass="108769">MSSGTTGKYQLGGQHSIPSELRDALREESARSTEDDVLKQRIQSRSTYDKKNNYQKRIFDLKTHSTDLDNVKRPLTATDEEQTEKRLHKRSRWDVKTYELPEHSEDAENAIKEKLLKEVPDMHNIRFLKDSDHKHFADILQNVSEEQLTKEELKGRSLSLLLLKVKNGNTTVRKTALRTLYEKCNDFGVQMLFDRLLPILLDMTLEDQERHLMLKVVSRVLYQLKNSISSYTHKILIVVSPLLVDEDSLARETGRGIITTLSHATGLTSILSAVRQDIDHEDEYVRNITARSLAVVGKALGVTQLLPFLNAVCKTKKSWRARHTGAKIIQQLGIAFGIGILPHLESLLECIQGGLVDEHISLRILAANTAATLAQNCYPYGIEAFNIMLEPLWKGIRSHRGKVLASFLKCLGSLIPLMDAEYAGYYTHEIMRVVKRELNSPDDEMRKAVLVVLQNCCRTEGVTPKYLREEVAYDFFRYCWTRRTALDRQINKMVVYTTVVLSEKIGAAYSFDKLMKPLRDEAEPFRTMAAHAVYRITASLGTSGLSERLEERLIDALLIAFQEQTNSDNGVLKAFEAVARSLDKSMKPYLSPIISTILDRLRHKSSTVRQQAAELCEIIIPVIKSCGEQQMLDKLSVILYESFGEVYPEVLGSVLGAMSNIISATDISTMQPPINQILPTLTPILRNNNRKVQINTLDLIGRIATLAPQYIPPKEWMRICFELLEILRSTNKAIRRMANDTFGFIASAIGPQDVLVALLNNLKVQERQLRVCTAVAIGIVAKTCGTYTVLPALINEYKTPETNVQNGVLKALTFMFEYIGDMSQDYIYVITPLLEDALTDRDLVHRQTAADVIKHLSINCSGLGLEDAFIHLLNLLLPNVFETSPHVISRILEGLDGLCHAVGPSIFMNYVWAGLFHPAQTVRTAFWKVYNNVYIEYCDSLVPYYPLPERNDVLVEELQMIV</sequence>
<evidence type="ECO:0000313" key="10">
    <source>
        <dbReference type="EMBL" id="QLG72982.1"/>
    </source>
</evidence>
<keyword evidence="7" id="KW-0539">Nucleus</keyword>
<dbReference type="InterPro" id="IPR038737">
    <property type="entry name" value="SF3b_su1-like"/>
</dbReference>
<evidence type="ECO:0000256" key="8">
    <source>
        <dbReference type="SAM" id="MobiDB-lite"/>
    </source>
</evidence>
<dbReference type="InterPro" id="IPR057546">
    <property type="entry name" value="HEAT_GCN1"/>
</dbReference>
<keyword evidence="3" id="KW-0507">mRNA processing</keyword>
<dbReference type="KEGG" id="zmk:HG535_0E00660"/>
<accession>A0A7H9B5D4</accession>
<dbReference type="EMBL" id="CP058608">
    <property type="protein sequence ID" value="QLG72982.1"/>
    <property type="molecule type" value="Genomic_DNA"/>
</dbReference>
<gene>
    <name evidence="10" type="ORF">HG535_0E00660</name>
</gene>
<dbReference type="GO" id="GO:0003729">
    <property type="term" value="F:mRNA binding"/>
    <property type="evidence" value="ECO:0007669"/>
    <property type="project" value="InterPro"/>
</dbReference>
<evidence type="ECO:0000256" key="5">
    <source>
        <dbReference type="ARBA" id="ARBA00022737"/>
    </source>
</evidence>
<dbReference type="Pfam" id="PF22646">
    <property type="entry name" value="PPP2R1A-like_HEAT"/>
    <property type="match status" value="1"/>
</dbReference>
<dbReference type="GeneID" id="59236724"/>
<evidence type="ECO:0000256" key="3">
    <source>
        <dbReference type="ARBA" id="ARBA00022664"/>
    </source>
</evidence>
<evidence type="ECO:0000256" key="4">
    <source>
        <dbReference type="ARBA" id="ARBA00022728"/>
    </source>
</evidence>
<name>A0A7H9B5D4_ZYGMR</name>
<keyword evidence="5" id="KW-0677">Repeat</keyword>
<dbReference type="Pfam" id="PF23271">
    <property type="entry name" value="HEAT_GCN1"/>
    <property type="match status" value="1"/>
</dbReference>
<dbReference type="InterPro" id="IPR054573">
    <property type="entry name" value="PP2A/SF3B1-like_HEAT"/>
</dbReference>
<reference evidence="10 11" key="1">
    <citation type="submission" date="2020-07" db="EMBL/GenBank/DDBJ databases">
        <title>The yeast mating-type switching endonuclease HO is a domesticated member of an unorthodox homing genetic element family.</title>
        <authorList>
            <person name="Coughlan A.Y."/>
            <person name="Lombardi L."/>
            <person name="Braun-Galleani S."/>
            <person name="Martos A.R."/>
            <person name="Galeote V."/>
            <person name="Bigey F."/>
            <person name="Dequin S."/>
            <person name="Byrne K.P."/>
            <person name="Wolfe K.H."/>
        </authorList>
    </citation>
    <scope>NUCLEOTIDE SEQUENCE [LARGE SCALE GENOMIC DNA]</scope>
    <source>
        <strain evidence="10 11">NRRL Y-6702</strain>
    </source>
</reference>
<dbReference type="GO" id="GO:0005681">
    <property type="term" value="C:spliceosomal complex"/>
    <property type="evidence" value="ECO:0007669"/>
    <property type="project" value="UniProtKB-KW"/>
</dbReference>
<protein>
    <recommendedName>
        <fullName evidence="9">TOG domain-containing protein</fullName>
    </recommendedName>
</protein>
<feature type="compositionally biased region" description="Basic and acidic residues" evidence="8">
    <location>
        <begin position="20"/>
        <end position="39"/>
    </location>
</feature>
<dbReference type="OrthoDB" id="438939at2759"/>
<dbReference type="GO" id="GO:0000245">
    <property type="term" value="P:spliceosomal complex assembly"/>
    <property type="evidence" value="ECO:0007669"/>
    <property type="project" value="InterPro"/>
</dbReference>
<dbReference type="RefSeq" id="XP_037144709.1">
    <property type="nucleotide sequence ID" value="XM_037288814.1"/>
</dbReference>
<feature type="region of interest" description="Disordered" evidence="8">
    <location>
        <begin position="1"/>
        <end position="49"/>
    </location>
</feature>
<feature type="domain" description="TOG" evidence="9">
    <location>
        <begin position="543"/>
        <end position="775"/>
    </location>
</feature>
<dbReference type="Proteomes" id="UP000509704">
    <property type="component" value="Chromosome 5"/>
</dbReference>
<evidence type="ECO:0000313" key="11">
    <source>
        <dbReference type="Proteomes" id="UP000509704"/>
    </source>
</evidence>
<dbReference type="InterPro" id="IPR011989">
    <property type="entry name" value="ARM-like"/>
</dbReference>
<dbReference type="PANTHER" id="PTHR12097">
    <property type="entry name" value="SPLICING FACTOR 3B, SUBUNIT 1-RELATED"/>
    <property type="match status" value="1"/>
</dbReference>
<keyword evidence="11" id="KW-1185">Reference proteome</keyword>
<dbReference type="AlphaFoldDB" id="A0A7H9B5D4"/>
<dbReference type="InterPro" id="IPR016024">
    <property type="entry name" value="ARM-type_fold"/>
</dbReference>
<comment type="similarity">
    <text evidence="2">Belongs to the SF3B1 family.</text>
</comment>
<evidence type="ECO:0000259" key="9">
    <source>
        <dbReference type="SMART" id="SM01349"/>
    </source>
</evidence>
<evidence type="ECO:0000256" key="7">
    <source>
        <dbReference type="ARBA" id="ARBA00023242"/>
    </source>
</evidence>
<dbReference type="InterPro" id="IPR034085">
    <property type="entry name" value="TOG"/>
</dbReference>
<keyword evidence="6" id="KW-0508">mRNA splicing</keyword>
<evidence type="ECO:0000256" key="6">
    <source>
        <dbReference type="ARBA" id="ARBA00023187"/>
    </source>
</evidence>
<dbReference type="SUPFAM" id="SSF48371">
    <property type="entry name" value="ARM repeat"/>
    <property type="match status" value="1"/>
</dbReference>
<keyword evidence="4" id="KW-0747">Spliceosome</keyword>
<evidence type="ECO:0000256" key="2">
    <source>
        <dbReference type="ARBA" id="ARBA00005754"/>
    </source>
</evidence>
<comment type="subcellular location">
    <subcellularLocation>
        <location evidence="1">Nucleus</location>
    </subcellularLocation>
</comment>
<proteinExistence type="inferred from homology"/>
<dbReference type="SMART" id="SM01349">
    <property type="entry name" value="TOG"/>
    <property type="match status" value="1"/>
</dbReference>